<evidence type="ECO:0000256" key="3">
    <source>
        <dbReference type="ARBA" id="ARBA00022884"/>
    </source>
</evidence>
<evidence type="ECO:0000256" key="5">
    <source>
        <dbReference type="PROSITE-ProRule" id="PRU00182"/>
    </source>
</evidence>
<evidence type="ECO:0000259" key="6">
    <source>
        <dbReference type="SMART" id="SM00363"/>
    </source>
</evidence>
<dbReference type="STRING" id="429009.Adeg_2068"/>
<dbReference type="InterPro" id="IPR002942">
    <property type="entry name" value="S4_RNA-bd"/>
</dbReference>
<dbReference type="PIRSF" id="PIRSF038881">
    <property type="entry name" value="RNAbp_HP1423"/>
    <property type="match status" value="1"/>
</dbReference>
<dbReference type="EMBL" id="CP001785">
    <property type="protein sequence ID" value="ACX53146.1"/>
    <property type="molecule type" value="Genomic_DNA"/>
</dbReference>
<keyword evidence="4" id="KW-0648">Protein biosynthesis</keyword>
<evidence type="ECO:0000313" key="7">
    <source>
        <dbReference type="EMBL" id="ACX53146.1"/>
    </source>
</evidence>
<sequence length="81" mass="9193">MRIDKFLKEARLITRRTVANQALREGLVTINGRTAKPATRVKKGDIITLNLGGKLLRLEVLAVEVPRRRRGEEAALYRLLD</sequence>
<dbReference type="eggNOG" id="COG1188">
    <property type="taxonomic scope" value="Bacteria"/>
</dbReference>
<dbReference type="GO" id="GO:0000049">
    <property type="term" value="F:tRNA binding"/>
    <property type="evidence" value="ECO:0007669"/>
    <property type="project" value="UniProtKB-KW"/>
</dbReference>
<dbReference type="InterPro" id="IPR025490">
    <property type="entry name" value="RqcP"/>
</dbReference>
<protein>
    <submittedName>
        <fullName evidence="7">RNA-binding S4 domain protein</fullName>
    </submittedName>
</protein>
<organism evidence="7 8">
    <name type="scientific">Ammonifex degensii (strain DSM 10501 / KC4)</name>
    <dbReference type="NCBI Taxonomy" id="429009"/>
    <lineage>
        <taxon>Bacteria</taxon>
        <taxon>Bacillati</taxon>
        <taxon>Bacillota</taxon>
        <taxon>Clostridia</taxon>
        <taxon>Thermoanaerobacterales</taxon>
        <taxon>Thermoanaerobacteraceae</taxon>
        <taxon>Ammonifex</taxon>
    </lineage>
</organism>
<keyword evidence="8" id="KW-1185">Reference proteome</keyword>
<reference evidence="7 8" key="1">
    <citation type="submission" date="2009-10" db="EMBL/GenBank/DDBJ databases">
        <title>Complete sequence of chromosome of Ammonifex degensii KC4.</title>
        <authorList>
            <consortium name="US DOE Joint Genome Institute"/>
            <person name="Kerfeld C."/>
            <person name="Goodner B."/>
            <person name="Huber H."/>
            <person name="Stetter K."/>
            <person name="Lucas S."/>
            <person name="Copeland A."/>
            <person name="Lapidus A."/>
            <person name="Glavina del Rio T."/>
            <person name="Dalin E."/>
            <person name="Tice H."/>
            <person name="Bruce D."/>
            <person name="Goodwin L."/>
            <person name="Pitluck S."/>
            <person name="Saunders E."/>
            <person name="Brettin T."/>
            <person name="Detter J.C."/>
            <person name="Han C."/>
            <person name="Larimer F."/>
            <person name="Land M."/>
            <person name="Hauser L."/>
            <person name="Kyrpides N."/>
            <person name="Ovchinnikova G."/>
            <person name="Richardson P."/>
        </authorList>
    </citation>
    <scope>NUCLEOTIDE SEQUENCE [LARGE SCALE GENOMIC DNA]</scope>
    <source>
        <strain evidence="8">DSM 10501 / KC4</strain>
    </source>
</reference>
<dbReference type="SUPFAM" id="SSF55174">
    <property type="entry name" value="Alpha-L RNA-binding motif"/>
    <property type="match status" value="1"/>
</dbReference>
<evidence type="ECO:0000256" key="1">
    <source>
        <dbReference type="ARBA" id="ARBA00022555"/>
    </source>
</evidence>
<evidence type="ECO:0000256" key="2">
    <source>
        <dbReference type="ARBA" id="ARBA00022730"/>
    </source>
</evidence>
<keyword evidence="1" id="KW-0820">tRNA-binding</keyword>
<dbReference type="OrthoDB" id="9805210at2"/>
<dbReference type="SMART" id="SM00363">
    <property type="entry name" value="S4"/>
    <property type="match status" value="1"/>
</dbReference>
<name>C9RA17_AMMDK</name>
<keyword evidence="3 5" id="KW-0694">RNA-binding</keyword>
<dbReference type="KEGG" id="adg:Adeg_2068"/>
<dbReference type="Gene3D" id="3.10.290.10">
    <property type="entry name" value="RNA-binding S4 domain"/>
    <property type="match status" value="1"/>
</dbReference>
<dbReference type="GO" id="GO:0019843">
    <property type="term" value="F:rRNA binding"/>
    <property type="evidence" value="ECO:0007669"/>
    <property type="project" value="UniProtKB-KW"/>
</dbReference>
<accession>C9RA17</accession>
<gene>
    <name evidence="7" type="ordered locus">Adeg_2068</name>
</gene>
<dbReference type="AlphaFoldDB" id="C9RA17"/>
<dbReference type="InterPro" id="IPR036986">
    <property type="entry name" value="S4_RNA-bd_sf"/>
</dbReference>
<evidence type="ECO:0000256" key="4">
    <source>
        <dbReference type="ARBA" id="ARBA00022917"/>
    </source>
</evidence>
<feature type="domain" description="RNA-binding S4" evidence="6">
    <location>
        <begin position="1"/>
        <end position="64"/>
    </location>
</feature>
<proteinExistence type="predicted"/>
<dbReference type="Pfam" id="PF01479">
    <property type="entry name" value="S4"/>
    <property type="match status" value="1"/>
</dbReference>
<dbReference type="Proteomes" id="UP000002620">
    <property type="component" value="Chromosome"/>
</dbReference>
<dbReference type="GO" id="GO:0006412">
    <property type="term" value="P:translation"/>
    <property type="evidence" value="ECO:0007669"/>
    <property type="project" value="UniProtKB-KW"/>
</dbReference>
<dbReference type="RefSeq" id="WP_015740022.1">
    <property type="nucleotide sequence ID" value="NC_013385.1"/>
</dbReference>
<keyword evidence="2" id="KW-0699">rRNA-binding</keyword>
<dbReference type="CDD" id="cd00165">
    <property type="entry name" value="S4"/>
    <property type="match status" value="1"/>
</dbReference>
<dbReference type="HOGENOM" id="CLU_101003_4_0_9"/>
<evidence type="ECO:0000313" key="8">
    <source>
        <dbReference type="Proteomes" id="UP000002620"/>
    </source>
</evidence>
<dbReference type="PROSITE" id="PS50889">
    <property type="entry name" value="S4"/>
    <property type="match status" value="1"/>
</dbReference>